<evidence type="ECO:0000313" key="4">
    <source>
        <dbReference type="Proteomes" id="UP000193866"/>
    </source>
</evidence>
<keyword evidence="2" id="KW-1133">Transmembrane helix</keyword>
<evidence type="ECO:0000313" key="3">
    <source>
        <dbReference type="EMBL" id="ORW08506.1"/>
    </source>
</evidence>
<evidence type="ECO:0000256" key="2">
    <source>
        <dbReference type="SAM" id="Phobius"/>
    </source>
</evidence>
<keyword evidence="2" id="KW-0472">Membrane</keyword>
<reference evidence="3 4" key="1">
    <citation type="submission" date="2016-01" db="EMBL/GenBank/DDBJ databases">
        <title>The new phylogeny of the genus Mycobacterium.</title>
        <authorList>
            <person name="Tarcisio F."/>
            <person name="Conor M."/>
            <person name="Antonella G."/>
            <person name="Elisabetta G."/>
            <person name="Giulia F.S."/>
            <person name="Sara T."/>
            <person name="Anna F."/>
            <person name="Clotilde B."/>
            <person name="Roberto B."/>
            <person name="Veronica D.S."/>
            <person name="Fabio R."/>
            <person name="Monica P."/>
            <person name="Olivier J."/>
            <person name="Enrico T."/>
            <person name="Nicola S."/>
        </authorList>
    </citation>
    <scope>NUCLEOTIDE SEQUENCE [LARGE SCALE GENOMIC DNA]</scope>
    <source>
        <strain evidence="3 4">DSM 45394</strain>
    </source>
</reference>
<sequence length="240" mass="24663">MSTTGPVFNIALRILVRQRTHLQRRLVMVMAAAATMVMAAVIVVFQAPVMIANIAVATVFGDSDIPGFAAGVPASDQCVAAPTATAAVSAPPPAGEVSDDAPPAASPGEQSPAAETTPAASASELIGQIPVGADVDVATAWLLFRLAHPAEPAVSDYRDFAAAYAITRQSMSLHATAVDVAATMDPGADYSPYLLLAQAAVYRLLRHGSVTATDQQSADLVRGLAATCAGPERWPLTSRS</sequence>
<name>A0A1X1YBS7_9MYCO</name>
<accession>A0A1X1YBS7</accession>
<protein>
    <submittedName>
        <fullName evidence="3">Uncharacterized protein</fullName>
    </submittedName>
</protein>
<dbReference type="EMBL" id="LQPG01000035">
    <property type="protein sequence ID" value="ORW08506.1"/>
    <property type="molecule type" value="Genomic_DNA"/>
</dbReference>
<feature type="transmembrane region" description="Helical" evidence="2">
    <location>
        <begin position="26"/>
        <end position="45"/>
    </location>
</feature>
<comment type="caution">
    <text evidence="3">The sequence shown here is derived from an EMBL/GenBank/DDBJ whole genome shotgun (WGS) entry which is preliminary data.</text>
</comment>
<dbReference type="Proteomes" id="UP000193866">
    <property type="component" value="Unassembled WGS sequence"/>
</dbReference>
<feature type="region of interest" description="Disordered" evidence="1">
    <location>
        <begin position="87"/>
        <end position="119"/>
    </location>
</feature>
<keyword evidence="4" id="KW-1185">Reference proteome</keyword>
<evidence type="ECO:0000256" key="1">
    <source>
        <dbReference type="SAM" id="MobiDB-lite"/>
    </source>
</evidence>
<proteinExistence type="predicted"/>
<gene>
    <name evidence="3" type="ORF">AWC16_19095</name>
</gene>
<organism evidence="3 4">
    <name type="scientific">Mycolicibacter longobardus</name>
    <dbReference type="NCBI Taxonomy" id="1108812"/>
    <lineage>
        <taxon>Bacteria</taxon>
        <taxon>Bacillati</taxon>
        <taxon>Actinomycetota</taxon>
        <taxon>Actinomycetes</taxon>
        <taxon>Mycobacteriales</taxon>
        <taxon>Mycobacteriaceae</taxon>
        <taxon>Mycolicibacter</taxon>
    </lineage>
</organism>
<dbReference type="AlphaFoldDB" id="A0A1X1YBS7"/>
<keyword evidence="2" id="KW-0812">Transmembrane</keyword>